<protein>
    <submittedName>
        <fullName evidence="1">Uncharacterized protein</fullName>
    </submittedName>
</protein>
<evidence type="ECO:0000313" key="2">
    <source>
        <dbReference type="Proteomes" id="UP001186974"/>
    </source>
</evidence>
<accession>A0ACC3D5C4</accession>
<reference evidence="1" key="1">
    <citation type="submission" date="2024-09" db="EMBL/GenBank/DDBJ databases">
        <title>Black Yeasts Isolated from many extreme environments.</title>
        <authorList>
            <person name="Coleine C."/>
            <person name="Stajich J.E."/>
            <person name="Selbmann L."/>
        </authorList>
    </citation>
    <scope>NUCLEOTIDE SEQUENCE</scope>
    <source>
        <strain evidence="1">CCFEE 5737</strain>
    </source>
</reference>
<comment type="caution">
    <text evidence="1">The sequence shown here is derived from an EMBL/GenBank/DDBJ whole genome shotgun (WGS) entry which is preliminary data.</text>
</comment>
<name>A0ACC3D5C4_9PEZI</name>
<keyword evidence="2" id="KW-1185">Reference proteome</keyword>
<gene>
    <name evidence="1" type="ORF">LTS18_004849</name>
</gene>
<dbReference type="EMBL" id="JAWDJW010007478">
    <property type="protein sequence ID" value="KAK3062086.1"/>
    <property type="molecule type" value="Genomic_DNA"/>
</dbReference>
<proteinExistence type="predicted"/>
<dbReference type="Proteomes" id="UP001186974">
    <property type="component" value="Unassembled WGS sequence"/>
</dbReference>
<evidence type="ECO:0000313" key="1">
    <source>
        <dbReference type="EMBL" id="KAK3062086.1"/>
    </source>
</evidence>
<sequence length="240" mass="27252">MHTEDDACRLIELYIFGQQLLSTAIRDQILEIFKDLYATQYSTPSAEVINLAYRKLRLPSRITDHLVTSIIRIGETKTSLDGTHHLLNPQALADLFVASQKQWAELKSTYIKTQLALAKDANTIWEKRNAKLEEEIIYLRLELWQKANTNPRDPAYAGNDKSQPGRTDVYFEPNRTGIDQDSRRCECKGTARWPDDERSPTAEGDGFLGGQRSTTEEEDDCAADGQRPAKKTCANSWETL</sequence>
<organism evidence="1 2">
    <name type="scientific">Coniosporium uncinatum</name>
    <dbReference type="NCBI Taxonomy" id="93489"/>
    <lineage>
        <taxon>Eukaryota</taxon>
        <taxon>Fungi</taxon>
        <taxon>Dikarya</taxon>
        <taxon>Ascomycota</taxon>
        <taxon>Pezizomycotina</taxon>
        <taxon>Dothideomycetes</taxon>
        <taxon>Dothideomycetes incertae sedis</taxon>
        <taxon>Coniosporium</taxon>
    </lineage>
</organism>